<evidence type="ECO:0000256" key="10">
    <source>
        <dbReference type="ARBA" id="ARBA00023204"/>
    </source>
</evidence>
<dbReference type="GO" id="GO:0003684">
    <property type="term" value="F:damaged DNA binding"/>
    <property type="evidence" value="ECO:0007669"/>
    <property type="project" value="InterPro"/>
</dbReference>
<dbReference type="Gene3D" id="3.30.230.10">
    <property type="match status" value="1"/>
</dbReference>
<evidence type="ECO:0000256" key="2">
    <source>
        <dbReference type="ARBA" id="ARBA00022741"/>
    </source>
</evidence>
<accession>A0A0H4J0D8</accession>
<dbReference type="InterPro" id="IPR003593">
    <property type="entry name" value="AAA+_ATPase"/>
</dbReference>
<comment type="domain">
    <text evidence="12">The middle region has homology to RecA with ATPase motifs including the RadA KNRFG motif, while the C-terminus is homologous to Lon protease.</text>
</comment>
<dbReference type="Pfam" id="PF13481">
    <property type="entry name" value="AAA_25"/>
    <property type="match status" value="1"/>
</dbReference>
<feature type="binding site" evidence="12">
    <location>
        <begin position="93"/>
        <end position="100"/>
    </location>
    <ligand>
        <name>ATP</name>
        <dbReference type="ChEBI" id="CHEBI:30616"/>
    </ligand>
</feature>
<gene>
    <name evidence="12" type="primary">radA</name>
    <name evidence="16" type="ORF">VI33_00415</name>
</gene>
<dbReference type="GO" id="GO:0005829">
    <property type="term" value="C:cytosol"/>
    <property type="evidence" value="ECO:0007669"/>
    <property type="project" value="TreeGrafter"/>
</dbReference>
<sequence length="454" mass="49490">MAKSKTLYQCQQCGGHSSKWQGQCPHCFEWNCLEEQAVQTSTSRFKSLNKKSNLININEVEINEIFRHPTNNSELDRVLGGGLVPGGVTLIGGDPGIGKSTLLIQALSSLTKNPNQEITAIYITGEESIEQVAMRARRLDLEVSDLLVLSEINLGNIITVIEKEKPSVVVIDSIQTLFSDELNSAPGSVSQVRECAAQLTRVAKANDVSMIFVGHVTKEGSIAGPRVLEHIVDTVLYFEGESNSSYRLVRSIKNRYGAVNELGIYAMTEKGLKEILNPSAIFLSETSFDQAGSVVTVMQEGTRPILIELQALVDESKQSSPKRLSVGLENNRISMILAVLNKHLGLSCHSHDVFLNAVGGVKISEPGVDLAVLIAIASSLQEKQVHSKTLIFGEVGLGGEVRPVVRGQERIQEAIKLGFKRIILPRKNLPKKTIDDVELIPVDNIKNALNAAIK</sequence>
<feature type="short sequence motif" description="RadA KNRFG motif" evidence="12">
    <location>
        <begin position="253"/>
        <end position="257"/>
    </location>
</feature>
<comment type="function">
    <text evidence="12">Plays a role in repairing double-strand DNA breaks, probably involving stabilizing or processing branched DNA or blocked replication forks.</text>
</comment>
<dbReference type="SMART" id="SM00382">
    <property type="entry name" value="AAA"/>
    <property type="match status" value="1"/>
</dbReference>
<keyword evidence="4 14" id="KW-0863">Zinc-finger</keyword>
<keyword evidence="3 12" id="KW-0227">DNA damage</keyword>
<dbReference type="SUPFAM" id="SSF54211">
    <property type="entry name" value="Ribosomal protein S5 domain 2-like"/>
    <property type="match status" value="1"/>
</dbReference>
<keyword evidence="17" id="KW-1185">Reference proteome</keyword>
<dbReference type="PROSITE" id="PS50162">
    <property type="entry name" value="RECA_2"/>
    <property type="match status" value="1"/>
</dbReference>
<dbReference type="EMBL" id="CP011002">
    <property type="protein sequence ID" value="AKO65273.1"/>
    <property type="molecule type" value="Genomic_DNA"/>
</dbReference>
<dbReference type="InterPro" id="IPR004504">
    <property type="entry name" value="DNA_repair_RadA"/>
</dbReference>
<dbReference type="NCBIfam" id="TIGR00416">
    <property type="entry name" value="sms"/>
    <property type="match status" value="1"/>
</dbReference>
<dbReference type="GO" id="GO:0140664">
    <property type="term" value="F:ATP-dependent DNA damage sensor activity"/>
    <property type="evidence" value="ECO:0007669"/>
    <property type="project" value="InterPro"/>
</dbReference>
<dbReference type="GO" id="GO:0008270">
    <property type="term" value="F:zinc ion binding"/>
    <property type="evidence" value="ECO:0007669"/>
    <property type="project" value="UniProtKB-KW"/>
</dbReference>
<dbReference type="AlphaFoldDB" id="A0A0H4J0D8"/>
<dbReference type="Pfam" id="PF18073">
    <property type="entry name" value="Zn_ribbon_LapB"/>
    <property type="match status" value="1"/>
</dbReference>
<dbReference type="InterPro" id="IPR041166">
    <property type="entry name" value="Rubredoxin_2"/>
</dbReference>
<evidence type="ECO:0000259" key="15">
    <source>
        <dbReference type="PROSITE" id="PS50162"/>
    </source>
</evidence>
<dbReference type="GO" id="GO:0005524">
    <property type="term" value="F:ATP binding"/>
    <property type="evidence" value="ECO:0007669"/>
    <property type="project" value="UniProtKB-UniRule"/>
</dbReference>
<keyword evidence="7 12" id="KW-0067">ATP-binding</keyword>
<name>A0A0H4J0D8_9PROT</name>
<dbReference type="GO" id="GO:0016787">
    <property type="term" value="F:hydrolase activity"/>
    <property type="evidence" value="ECO:0007669"/>
    <property type="project" value="UniProtKB-KW"/>
</dbReference>
<dbReference type="FunFam" id="3.40.50.300:FF:000050">
    <property type="entry name" value="DNA repair protein RadA"/>
    <property type="match status" value="1"/>
</dbReference>
<dbReference type="InterPro" id="IPR020568">
    <property type="entry name" value="Ribosomal_Su5_D2-typ_SF"/>
</dbReference>
<dbReference type="PANTHER" id="PTHR32472">
    <property type="entry name" value="DNA REPAIR PROTEIN RADA"/>
    <property type="match status" value="1"/>
</dbReference>
<feature type="domain" description="RecA family profile 1" evidence="15">
    <location>
        <begin position="64"/>
        <end position="216"/>
    </location>
</feature>
<evidence type="ECO:0000256" key="8">
    <source>
        <dbReference type="ARBA" id="ARBA00023016"/>
    </source>
</evidence>
<dbReference type="SUPFAM" id="SSF52540">
    <property type="entry name" value="P-loop containing nucleoside triphosphate hydrolases"/>
    <property type="match status" value="1"/>
</dbReference>
<dbReference type="PATRIC" id="fig|1623450.3.peg.86"/>
<evidence type="ECO:0000256" key="6">
    <source>
        <dbReference type="ARBA" id="ARBA00022833"/>
    </source>
</evidence>
<keyword evidence="5" id="KW-0378">Hydrolase</keyword>
<reference evidence="16 17" key="1">
    <citation type="submission" date="2015-03" db="EMBL/GenBank/DDBJ databases">
        <title>Comparative analysis of the OM43 clade including a novel species from Red Sea uncovers genomic and metabolic diversity among marine methylotrophs.</title>
        <authorList>
            <person name="Jimenez-Infante F."/>
            <person name="Ngugi D.K."/>
            <person name="Vinu M."/>
            <person name="Alam I."/>
            <person name="Kamau A."/>
            <person name="Blom J."/>
            <person name="Bajic V.B."/>
            <person name="Stingl U."/>
        </authorList>
    </citation>
    <scope>NUCLEOTIDE SEQUENCE [LARGE SCALE GENOMIC DNA]</scope>
    <source>
        <strain evidence="16 17">MBRSH7</strain>
    </source>
</reference>
<keyword evidence="1 12" id="KW-0479">Metal-binding</keyword>
<keyword evidence="8 12" id="KW-0346">Stress response</keyword>
<keyword evidence="6 14" id="KW-0862">Zinc</keyword>
<keyword evidence="9 12" id="KW-0238">DNA-binding</keyword>
<dbReference type="CDD" id="cd01121">
    <property type="entry name" value="RadA_SMS_N"/>
    <property type="match status" value="1"/>
</dbReference>
<dbReference type="Pfam" id="PF13541">
    <property type="entry name" value="ChlI"/>
    <property type="match status" value="1"/>
</dbReference>
<keyword evidence="10 12" id="KW-0234">DNA repair</keyword>
<evidence type="ECO:0000256" key="4">
    <source>
        <dbReference type="ARBA" id="ARBA00022771"/>
    </source>
</evidence>
<evidence type="ECO:0000256" key="5">
    <source>
        <dbReference type="ARBA" id="ARBA00022801"/>
    </source>
</evidence>
<comment type="similarity">
    <text evidence="12 14">Belongs to the RecA family. RadA subfamily.</text>
</comment>
<organism evidence="16 17">
    <name type="scientific">Methylophilales bacterium MBRS-H7</name>
    <dbReference type="NCBI Taxonomy" id="1623450"/>
    <lineage>
        <taxon>Bacteria</taxon>
        <taxon>Pseudomonadati</taxon>
        <taxon>Pseudomonadota</taxon>
        <taxon>Betaproteobacteria</taxon>
        <taxon>Nitrosomonadales</taxon>
        <taxon>OM43 clade</taxon>
    </lineage>
</organism>
<proteinExistence type="inferred from homology"/>
<protein>
    <recommendedName>
        <fullName evidence="12 13">DNA repair protein RadA</fullName>
    </recommendedName>
</protein>
<evidence type="ECO:0000256" key="9">
    <source>
        <dbReference type="ARBA" id="ARBA00023125"/>
    </source>
</evidence>
<evidence type="ECO:0000313" key="17">
    <source>
        <dbReference type="Proteomes" id="UP000066549"/>
    </source>
</evidence>
<feature type="region of interest" description="Lon-protease-like" evidence="12">
    <location>
        <begin position="352"/>
        <end position="454"/>
    </location>
</feature>
<comment type="function">
    <text evidence="14">DNA-dependent ATPase involved in processing of recombination intermediates, plays a role in repairing DNA breaks. Stimulates the branch migration of RecA-mediated strand transfer reactions, allowing the 3' invading strand to extend heteroduplex DNA faster. Binds ssDNA in the presence of ADP but not other nucleotides, has ATPase activity that is stimulated by ssDNA and various branched DNA structures, but inhibited by SSB. Does not have RecA's homology-searching function.</text>
</comment>
<evidence type="ECO:0000256" key="11">
    <source>
        <dbReference type="ARBA" id="ARBA00025580"/>
    </source>
</evidence>
<evidence type="ECO:0000256" key="12">
    <source>
        <dbReference type="HAMAP-Rule" id="MF_01498"/>
    </source>
</evidence>
<comment type="function">
    <text evidence="11">Can catalyze the hydrolysis of ATP in the presence of single-stranded DNA, the ATP-dependent uptake of single-stranded DNA by duplex DNA, and the ATP-dependent hybridization of homologous single-stranded DNAs. It interacts with LexA causing its activation and leading to its autocatalytic cleavage.</text>
</comment>
<dbReference type="InterPro" id="IPR027417">
    <property type="entry name" value="P-loop_NTPase"/>
</dbReference>
<dbReference type="GO" id="GO:0000725">
    <property type="term" value="P:recombinational repair"/>
    <property type="evidence" value="ECO:0007669"/>
    <property type="project" value="UniProtKB-UniRule"/>
</dbReference>
<dbReference type="HAMAP" id="MF_01498">
    <property type="entry name" value="RadA_bact"/>
    <property type="match status" value="1"/>
</dbReference>
<dbReference type="Gene3D" id="3.40.50.300">
    <property type="entry name" value="P-loop containing nucleotide triphosphate hydrolases"/>
    <property type="match status" value="1"/>
</dbReference>
<dbReference type="PANTHER" id="PTHR32472:SF10">
    <property type="entry name" value="DNA REPAIR PROTEIN RADA-LIKE PROTEIN"/>
    <property type="match status" value="1"/>
</dbReference>
<dbReference type="PRINTS" id="PR01874">
    <property type="entry name" value="DNAREPAIRADA"/>
</dbReference>
<keyword evidence="2 12" id="KW-0547">Nucleotide-binding</keyword>
<dbReference type="InterPro" id="IPR014721">
    <property type="entry name" value="Ribsml_uS5_D2-typ_fold_subgr"/>
</dbReference>
<evidence type="ECO:0000256" key="3">
    <source>
        <dbReference type="ARBA" id="ARBA00022763"/>
    </source>
</evidence>
<evidence type="ECO:0000256" key="14">
    <source>
        <dbReference type="RuleBase" id="RU003555"/>
    </source>
</evidence>
<evidence type="ECO:0000256" key="7">
    <source>
        <dbReference type="ARBA" id="ARBA00022840"/>
    </source>
</evidence>
<dbReference type="OrthoDB" id="9803906at2"/>
<evidence type="ECO:0000313" key="16">
    <source>
        <dbReference type="EMBL" id="AKO65273.1"/>
    </source>
</evidence>
<dbReference type="InterPro" id="IPR020588">
    <property type="entry name" value="RecA_ATP-bd"/>
</dbReference>
<evidence type="ECO:0000256" key="13">
    <source>
        <dbReference type="NCBIfam" id="TIGR00416"/>
    </source>
</evidence>
<evidence type="ECO:0000256" key="1">
    <source>
        <dbReference type="ARBA" id="ARBA00022723"/>
    </source>
</evidence>
<dbReference type="Proteomes" id="UP000066549">
    <property type="component" value="Chromosome"/>
</dbReference>